<feature type="domain" description="Peptidase S1" evidence="3">
    <location>
        <begin position="1"/>
        <end position="181"/>
    </location>
</feature>
<dbReference type="InterPro" id="IPR051487">
    <property type="entry name" value="Ser/Thr_Proteases_Immune/Dev"/>
</dbReference>
<evidence type="ECO:0000313" key="5">
    <source>
        <dbReference type="Proteomes" id="UP000747542"/>
    </source>
</evidence>
<dbReference type="PROSITE" id="PS50240">
    <property type="entry name" value="TRYPSIN_DOM"/>
    <property type="match status" value="1"/>
</dbReference>
<reference evidence="4" key="1">
    <citation type="journal article" date="2021" name="Sci. Adv.">
        <title>The American lobster genome reveals insights on longevity, neural, and immune adaptations.</title>
        <authorList>
            <person name="Polinski J.M."/>
            <person name="Zimin A.V."/>
            <person name="Clark K.F."/>
            <person name="Kohn A.B."/>
            <person name="Sadowski N."/>
            <person name="Timp W."/>
            <person name="Ptitsyn A."/>
            <person name="Khanna P."/>
            <person name="Romanova D.Y."/>
            <person name="Williams P."/>
            <person name="Greenwood S.J."/>
            <person name="Moroz L.L."/>
            <person name="Walt D.R."/>
            <person name="Bodnar A.G."/>
        </authorList>
    </citation>
    <scope>NUCLEOTIDE SEQUENCE</scope>
    <source>
        <strain evidence="4">GMGI-L3</strain>
    </source>
</reference>
<dbReference type="Gene3D" id="2.40.10.10">
    <property type="entry name" value="Trypsin-like serine proteases"/>
    <property type="match status" value="1"/>
</dbReference>
<comment type="similarity">
    <text evidence="2">Belongs to the peptidase S1 family. CLIP subfamily.</text>
</comment>
<dbReference type="InterPro" id="IPR001254">
    <property type="entry name" value="Trypsin_dom"/>
</dbReference>
<keyword evidence="4" id="KW-0378">Hydrolase</keyword>
<dbReference type="GO" id="GO:0004252">
    <property type="term" value="F:serine-type endopeptidase activity"/>
    <property type="evidence" value="ECO:0007669"/>
    <property type="project" value="InterPro"/>
</dbReference>
<dbReference type="GO" id="GO:0006508">
    <property type="term" value="P:proteolysis"/>
    <property type="evidence" value="ECO:0007669"/>
    <property type="project" value="UniProtKB-KW"/>
</dbReference>
<name>A0A8J5NC90_HOMAM</name>
<keyword evidence="1" id="KW-1015">Disulfide bond</keyword>
<evidence type="ECO:0000256" key="1">
    <source>
        <dbReference type="ARBA" id="ARBA00023157"/>
    </source>
</evidence>
<evidence type="ECO:0000259" key="3">
    <source>
        <dbReference type="PROSITE" id="PS50240"/>
    </source>
</evidence>
<accession>A0A8J5NC90</accession>
<dbReference type="InterPro" id="IPR033116">
    <property type="entry name" value="TRYPSIN_SER"/>
</dbReference>
<dbReference type="PROSITE" id="PS00135">
    <property type="entry name" value="TRYPSIN_SER"/>
    <property type="match status" value="1"/>
</dbReference>
<dbReference type="PANTHER" id="PTHR24256">
    <property type="entry name" value="TRYPTASE-RELATED"/>
    <property type="match status" value="1"/>
</dbReference>
<keyword evidence="4" id="KW-0645">Protease</keyword>
<evidence type="ECO:0000256" key="2">
    <source>
        <dbReference type="ARBA" id="ARBA00024195"/>
    </source>
</evidence>
<keyword evidence="5" id="KW-1185">Reference proteome</keyword>
<comment type="caution">
    <text evidence="4">The sequence shown here is derived from an EMBL/GenBank/DDBJ whole genome shotgun (WGS) entry which is preliminary data.</text>
</comment>
<dbReference type="InterPro" id="IPR009003">
    <property type="entry name" value="Peptidase_S1_PA"/>
</dbReference>
<evidence type="ECO:0000313" key="4">
    <source>
        <dbReference type="EMBL" id="KAG7176754.1"/>
    </source>
</evidence>
<protein>
    <submittedName>
        <fullName evidence="4">Serine protease 45-like 1</fullName>
    </submittedName>
</protein>
<dbReference type="SMART" id="SM00020">
    <property type="entry name" value="Tryp_SPc"/>
    <property type="match status" value="1"/>
</dbReference>
<proteinExistence type="inferred from homology"/>
<dbReference type="Pfam" id="PF00089">
    <property type="entry name" value="Trypsin"/>
    <property type="match status" value="1"/>
</dbReference>
<dbReference type="SUPFAM" id="SSF50494">
    <property type="entry name" value="Trypsin-like serine proteases"/>
    <property type="match status" value="1"/>
</dbReference>
<dbReference type="Proteomes" id="UP000747542">
    <property type="component" value="Unassembled WGS sequence"/>
</dbReference>
<gene>
    <name evidence="4" type="primary">PRSS45-L1</name>
    <name evidence="4" type="ORF">Hamer_G025319</name>
</gene>
<dbReference type="AlphaFoldDB" id="A0A8J5NC90"/>
<sequence length="185" mass="20423">MPVDYEIEEIIVHPGYEPDSHIQYNDIALLKTVDKIIFNDLIFPYCVSDQTPAPNTIVTGSGFGLANATHQSSMLQEAELRILDSAECENIYRREHHEPQLRVVYPDLLQGRDIMCANHPERSACEGDSGGPLFLDVADGRRFLVGMVGSGVACRGGGASILPDLFVNLAHHITFIDKEIFGNIN</sequence>
<dbReference type="EMBL" id="JAHLQT010002814">
    <property type="protein sequence ID" value="KAG7176754.1"/>
    <property type="molecule type" value="Genomic_DNA"/>
</dbReference>
<dbReference type="InterPro" id="IPR043504">
    <property type="entry name" value="Peptidase_S1_PA_chymotrypsin"/>
</dbReference>
<organism evidence="4 5">
    <name type="scientific">Homarus americanus</name>
    <name type="common">American lobster</name>
    <dbReference type="NCBI Taxonomy" id="6706"/>
    <lineage>
        <taxon>Eukaryota</taxon>
        <taxon>Metazoa</taxon>
        <taxon>Ecdysozoa</taxon>
        <taxon>Arthropoda</taxon>
        <taxon>Crustacea</taxon>
        <taxon>Multicrustacea</taxon>
        <taxon>Malacostraca</taxon>
        <taxon>Eumalacostraca</taxon>
        <taxon>Eucarida</taxon>
        <taxon>Decapoda</taxon>
        <taxon>Pleocyemata</taxon>
        <taxon>Astacidea</taxon>
        <taxon>Nephropoidea</taxon>
        <taxon>Nephropidae</taxon>
        <taxon>Homarus</taxon>
    </lineage>
</organism>